<proteinExistence type="predicted"/>
<feature type="compositionally biased region" description="Basic and acidic residues" evidence="2">
    <location>
        <begin position="193"/>
        <end position="204"/>
    </location>
</feature>
<feature type="domain" description="Transposase (putative) gypsy type" evidence="4">
    <location>
        <begin position="53"/>
        <end position="117"/>
    </location>
</feature>
<keyword evidence="3" id="KW-1133">Transmembrane helix</keyword>
<evidence type="ECO:0000313" key="6">
    <source>
        <dbReference type="Proteomes" id="UP001161247"/>
    </source>
</evidence>
<accession>A0AAV1DM18</accession>
<protein>
    <submittedName>
        <fullName evidence="5">OLC1v1008472C1</fullName>
    </submittedName>
</protein>
<feature type="coiled-coil region" evidence="1">
    <location>
        <begin position="347"/>
        <end position="386"/>
    </location>
</feature>
<feature type="compositionally biased region" description="Basic and acidic residues" evidence="2">
    <location>
        <begin position="138"/>
        <end position="149"/>
    </location>
</feature>
<evidence type="ECO:0000259" key="4">
    <source>
        <dbReference type="Pfam" id="PF04195"/>
    </source>
</evidence>
<evidence type="ECO:0000256" key="2">
    <source>
        <dbReference type="SAM" id="MobiDB-lite"/>
    </source>
</evidence>
<keyword evidence="3" id="KW-0812">Transmembrane</keyword>
<sequence length="406" mass="45702">MDKEVVRVGDFPSRLQETDLETLEIKYSLTAFEPVLLEDDQRADTLPSGKMTVYAKFLEYGLYLPVLPLCYQILKAYRMPLAQMTPNFITVVLALVFVCGKVGAVPDVFLFRCFYKLVRGVKNFPSWFSVTRNSKGPKKELVSRSDASKPWKPATSHGGSNIYGGKRAAPLANPKKQKGGYDYHNSRRQVGPDSRRTIKRDLHRPGSSKTPCQDIGHHPQRTDCTVQAVATFDKYSDEIMDDATSKIRLCRMICKRRRVPSLDSPWRRYTEDSGKDKVVLTSIVDAGVSPERSPERAPLTSGGRLDDSNPSINLTLPDPNPNPDSCPYYSIISRALIESSLEGENQLSNLEGRLRDAIRAIQNSELEALRAAVINLKKEVANLCQTNLDQEKYWEDHVKNFVKMDA</sequence>
<evidence type="ECO:0000313" key="5">
    <source>
        <dbReference type="EMBL" id="CAI9108789.1"/>
    </source>
</evidence>
<keyword evidence="6" id="KW-1185">Reference proteome</keyword>
<dbReference type="InterPro" id="IPR007321">
    <property type="entry name" value="Transposase_28"/>
</dbReference>
<dbReference type="AlphaFoldDB" id="A0AAV1DM18"/>
<reference evidence="5" key="1">
    <citation type="submission" date="2023-03" db="EMBL/GenBank/DDBJ databases">
        <authorList>
            <person name="Julca I."/>
        </authorList>
    </citation>
    <scope>NUCLEOTIDE SEQUENCE</scope>
</reference>
<dbReference type="Proteomes" id="UP001161247">
    <property type="component" value="Chromosome 6"/>
</dbReference>
<feature type="region of interest" description="Disordered" evidence="2">
    <location>
        <begin position="287"/>
        <end position="310"/>
    </location>
</feature>
<feature type="region of interest" description="Disordered" evidence="2">
    <location>
        <begin position="138"/>
        <end position="219"/>
    </location>
</feature>
<keyword evidence="3" id="KW-0472">Membrane</keyword>
<evidence type="ECO:0000256" key="3">
    <source>
        <dbReference type="SAM" id="Phobius"/>
    </source>
</evidence>
<gene>
    <name evidence="5" type="ORF">OLC1_LOCUS16805</name>
</gene>
<dbReference type="EMBL" id="OX459123">
    <property type="protein sequence ID" value="CAI9108789.1"/>
    <property type="molecule type" value="Genomic_DNA"/>
</dbReference>
<evidence type="ECO:0000256" key="1">
    <source>
        <dbReference type="SAM" id="Coils"/>
    </source>
</evidence>
<dbReference type="Pfam" id="PF04195">
    <property type="entry name" value="Transposase_28"/>
    <property type="match status" value="1"/>
</dbReference>
<feature type="transmembrane region" description="Helical" evidence="3">
    <location>
        <begin position="86"/>
        <end position="110"/>
    </location>
</feature>
<name>A0AAV1DM18_OLDCO</name>
<keyword evidence="1" id="KW-0175">Coiled coil</keyword>
<organism evidence="5 6">
    <name type="scientific">Oldenlandia corymbosa var. corymbosa</name>
    <dbReference type="NCBI Taxonomy" id="529605"/>
    <lineage>
        <taxon>Eukaryota</taxon>
        <taxon>Viridiplantae</taxon>
        <taxon>Streptophyta</taxon>
        <taxon>Embryophyta</taxon>
        <taxon>Tracheophyta</taxon>
        <taxon>Spermatophyta</taxon>
        <taxon>Magnoliopsida</taxon>
        <taxon>eudicotyledons</taxon>
        <taxon>Gunneridae</taxon>
        <taxon>Pentapetalae</taxon>
        <taxon>asterids</taxon>
        <taxon>lamiids</taxon>
        <taxon>Gentianales</taxon>
        <taxon>Rubiaceae</taxon>
        <taxon>Rubioideae</taxon>
        <taxon>Spermacoceae</taxon>
        <taxon>Hedyotis-Oldenlandia complex</taxon>
        <taxon>Oldenlandia</taxon>
    </lineage>
</organism>